<accession>A0A8R1HH07</accession>
<evidence type="ECO:0000256" key="1">
    <source>
        <dbReference type="SAM" id="MobiDB-lite"/>
    </source>
</evidence>
<dbReference type="InterPro" id="IPR050341">
    <property type="entry name" value="PP1_catalytic_subunit"/>
</dbReference>
<dbReference type="Gene3D" id="3.60.21.10">
    <property type="match status" value="1"/>
</dbReference>
<protein>
    <recommendedName>
        <fullName evidence="4">Serine/threonine specific protein phosphatases domain-containing protein</fullName>
    </recommendedName>
</protein>
<dbReference type="InterPro" id="IPR029052">
    <property type="entry name" value="Metallo-depent_PP-like"/>
</dbReference>
<evidence type="ECO:0000313" key="2">
    <source>
        <dbReference type="EnsemblMetazoa" id="CJA01247.1"/>
    </source>
</evidence>
<name>A0A8R1HH07_CAEJA</name>
<dbReference type="SUPFAM" id="SSF56300">
    <property type="entry name" value="Metallo-dependent phosphatases"/>
    <property type="match status" value="1"/>
</dbReference>
<evidence type="ECO:0008006" key="4">
    <source>
        <dbReference type="Google" id="ProtNLM"/>
    </source>
</evidence>
<dbReference type="PRINTS" id="PR00114">
    <property type="entry name" value="STPHPHTASE"/>
</dbReference>
<dbReference type="InterPro" id="IPR006186">
    <property type="entry name" value="Ser/Thr-sp_prot-phosphatase"/>
</dbReference>
<keyword evidence="3" id="KW-1185">Reference proteome</keyword>
<dbReference type="GO" id="GO:0005737">
    <property type="term" value="C:cytoplasm"/>
    <property type="evidence" value="ECO:0007669"/>
    <property type="project" value="TreeGrafter"/>
</dbReference>
<dbReference type="Proteomes" id="UP000005237">
    <property type="component" value="Unassembled WGS sequence"/>
</dbReference>
<dbReference type="AlphaFoldDB" id="A0A8R1HH07"/>
<proteinExistence type="predicted"/>
<dbReference type="PANTHER" id="PTHR11668">
    <property type="entry name" value="SERINE/THREONINE PROTEIN PHOSPHATASE"/>
    <property type="match status" value="1"/>
</dbReference>
<feature type="region of interest" description="Disordered" evidence="1">
    <location>
        <begin position="102"/>
        <end position="138"/>
    </location>
</feature>
<reference evidence="3" key="1">
    <citation type="submission" date="2010-08" db="EMBL/GenBank/DDBJ databases">
        <authorList>
            <consortium name="Caenorhabditis japonica Sequencing Consortium"/>
            <person name="Wilson R.K."/>
        </authorList>
    </citation>
    <scope>NUCLEOTIDE SEQUENCE [LARGE SCALE GENOMIC DNA]</scope>
    <source>
        <strain evidence="3">DF5081</strain>
    </source>
</reference>
<feature type="compositionally biased region" description="Low complexity" evidence="1">
    <location>
        <begin position="116"/>
        <end position="132"/>
    </location>
</feature>
<dbReference type="GO" id="GO:0004722">
    <property type="term" value="F:protein serine/threonine phosphatase activity"/>
    <property type="evidence" value="ECO:0007669"/>
    <property type="project" value="TreeGrafter"/>
</dbReference>
<organism evidence="2 3">
    <name type="scientific">Caenorhabditis japonica</name>
    <dbReference type="NCBI Taxonomy" id="281687"/>
    <lineage>
        <taxon>Eukaryota</taxon>
        <taxon>Metazoa</taxon>
        <taxon>Ecdysozoa</taxon>
        <taxon>Nematoda</taxon>
        <taxon>Chromadorea</taxon>
        <taxon>Rhabditida</taxon>
        <taxon>Rhabditina</taxon>
        <taxon>Rhabditomorpha</taxon>
        <taxon>Rhabditoidea</taxon>
        <taxon>Rhabditidae</taxon>
        <taxon>Peloderinae</taxon>
        <taxon>Caenorhabditis</taxon>
    </lineage>
</organism>
<evidence type="ECO:0000313" key="3">
    <source>
        <dbReference type="Proteomes" id="UP000005237"/>
    </source>
</evidence>
<dbReference type="GO" id="GO:0005634">
    <property type="term" value="C:nucleus"/>
    <property type="evidence" value="ECO:0007669"/>
    <property type="project" value="TreeGrafter"/>
</dbReference>
<reference evidence="2" key="2">
    <citation type="submission" date="2022-06" db="UniProtKB">
        <authorList>
            <consortium name="EnsemblMetazoa"/>
        </authorList>
    </citation>
    <scope>IDENTIFICATION</scope>
    <source>
        <strain evidence="2">DF5081</strain>
    </source>
</reference>
<dbReference type="EnsemblMetazoa" id="CJA01247.1">
    <property type="protein sequence ID" value="CJA01247.1"/>
    <property type="gene ID" value="WBGene00120451"/>
</dbReference>
<dbReference type="PANTHER" id="PTHR11668:SF285">
    <property type="entry name" value="SERINE_THREONINE-PROTEIN PHOSPHATASE-RELATED"/>
    <property type="match status" value="1"/>
</dbReference>
<sequence length="138" mass="15912">MQRSISVIFGENALREFMKKLGLSLIVRAHEVSQDGFNFMFNRKIVTVFSAPYYCGNETNCGAVMHVTPNYEICFTVLRPRMVLNADNADTVRQMENNYKALMANSPDPNRGRHLQQQQQQQQQQQAQQQQQKVITKS</sequence>